<organism evidence="3 4">
    <name type="scientific">Penicillium ucsense</name>
    <dbReference type="NCBI Taxonomy" id="2839758"/>
    <lineage>
        <taxon>Eukaryota</taxon>
        <taxon>Fungi</taxon>
        <taxon>Dikarya</taxon>
        <taxon>Ascomycota</taxon>
        <taxon>Pezizomycotina</taxon>
        <taxon>Eurotiomycetes</taxon>
        <taxon>Eurotiomycetidae</taxon>
        <taxon>Eurotiales</taxon>
        <taxon>Aspergillaceae</taxon>
        <taxon>Penicillium</taxon>
    </lineage>
</organism>
<gene>
    <name evidence="3" type="ORF">PECM_008427</name>
</gene>
<proteinExistence type="predicted"/>
<comment type="caution">
    <text evidence="3">The sequence shown here is derived from an EMBL/GenBank/DDBJ whole genome shotgun (WGS) entry which is preliminary data.</text>
</comment>
<feature type="non-terminal residue" evidence="3">
    <location>
        <position position="210"/>
    </location>
</feature>
<keyword evidence="4" id="KW-1185">Reference proteome</keyword>
<evidence type="ECO:0000313" key="3">
    <source>
        <dbReference type="EMBL" id="KAF7714373.1"/>
    </source>
</evidence>
<evidence type="ECO:0000256" key="1">
    <source>
        <dbReference type="SAM" id="Phobius"/>
    </source>
</evidence>
<keyword evidence="1" id="KW-0472">Membrane</keyword>
<dbReference type="Proteomes" id="UP000631181">
    <property type="component" value="Unassembled WGS sequence"/>
</dbReference>
<dbReference type="EMBL" id="WIWV01000087">
    <property type="protein sequence ID" value="KAF7714373.1"/>
    <property type="molecule type" value="Genomic_DNA"/>
</dbReference>
<dbReference type="OrthoDB" id="4770059at2759"/>
<sequence length="210" mass="22577">MLQHLSALLGLTIPVVSGQYYDTSYVNRIDTTARNGGPLTTIFTAPSSCSTPSPGKWLGYPALTQACQGPYGNECCPDGWKYDVYFSPGRCPYNYKTCTLPTATQREETTVICCPEGFDCNGQNYCGKTYNVPTTITYSDPTLSAVTTVRAITVDAIQIRFKASESTIVPIVTDSLKLPRDHSMSKGTKIGIGVGVPVGVLLLGFMGFLG</sequence>
<evidence type="ECO:0000256" key="2">
    <source>
        <dbReference type="SAM" id="SignalP"/>
    </source>
</evidence>
<feature type="chain" id="PRO_5035286285" evidence="2">
    <location>
        <begin position="19"/>
        <end position="210"/>
    </location>
</feature>
<evidence type="ECO:0000313" key="4">
    <source>
        <dbReference type="Proteomes" id="UP000631181"/>
    </source>
</evidence>
<accession>A0A8J8W380</accession>
<dbReference type="AlphaFoldDB" id="A0A8J8W380"/>
<keyword evidence="2" id="KW-0732">Signal</keyword>
<keyword evidence="1" id="KW-0812">Transmembrane</keyword>
<feature type="signal peptide" evidence="2">
    <location>
        <begin position="1"/>
        <end position="18"/>
    </location>
</feature>
<keyword evidence="1" id="KW-1133">Transmembrane helix</keyword>
<feature type="transmembrane region" description="Helical" evidence="1">
    <location>
        <begin position="190"/>
        <end position="209"/>
    </location>
</feature>
<protein>
    <submittedName>
        <fullName evidence="3">Uncharacterized protein</fullName>
    </submittedName>
</protein>
<name>A0A8J8W380_9EURO</name>
<reference evidence="3" key="1">
    <citation type="journal article" date="2020" name="Front. Microbiol.">
        <title>Gene regulatory networks of Penicillium echinulatum 2HH and Penicillium oxalicum 114-2 inferred by a computational biology approach.</title>
        <authorList>
            <person name="Lenz A.R."/>
            <person name="Galan-Vasquez E."/>
            <person name="Balbinot E."/>
            <person name="De Abreu F.P."/>
            <person name="De Oliveira N.S."/>
            <person name="Da Rosa L.O."/>
            <person name="De Avila E Silva S."/>
            <person name="Camassola M."/>
            <person name="Dillon A.J.P."/>
            <person name="Perez-Rueda E."/>
        </authorList>
    </citation>
    <scope>NUCLEOTIDE SEQUENCE</scope>
    <source>
        <strain evidence="3">S1M29</strain>
    </source>
</reference>